<evidence type="ECO:0000313" key="1">
    <source>
        <dbReference type="EMBL" id="KAH0942406.1"/>
    </source>
</evidence>
<dbReference type="Proteomes" id="UP000824890">
    <property type="component" value="Unassembled WGS sequence"/>
</dbReference>
<protein>
    <submittedName>
        <fullName evidence="1">Uncharacterized protein</fullName>
    </submittedName>
</protein>
<organism evidence="1 2">
    <name type="scientific">Brassica napus</name>
    <name type="common">Rape</name>
    <dbReference type="NCBI Taxonomy" id="3708"/>
    <lineage>
        <taxon>Eukaryota</taxon>
        <taxon>Viridiplantae</taxon>
        <taxon>Streptophyta</taxon>
        <taxon>Embryophyta</taxon>
        <taxon>Tracheophyta</taxon>
        <taxon>Spermatophyta</taxon>
        <taxon>Magnoliopsida</taxon>
        <taxon>eudicotyledons</taxon>
        <taxon>Gunneridae</taxon>
        <taxon>Pentapetalae</taxon>
        <taxon>rosids</taxon>
        <taxon>malvids</taxon>
        <taxon>Brassicales</taxon>
        <taxon>Brassicaceae</taxon>
        <taxon>Brassiceae</taxon>
        <taxon>Brassica</taxon>
    </lineage>
</organism>
<reference evidence="1 2" key="1">
    <citation type="submission" date="2021-05" db="EMBL/GenBank/DDBJ databases">
        <title>Genome Assembly of Synthetic Allotetraploid Brassica napus Reveals Homoeologous Exchanges between Subgenomes.</title>
        <authorList>
            <person name="Davis J.T."/>
        </authorList>
    </citation>
    <scope>NUCLEOTIDE SEQUENCE [LARGE SCALE GENOMIC DNA]</scope>
    <source>
        <strain evidence="2">cv. Da-Ae</strain>
        <tissue evidence="1">Seedling</tissue>
    </source>
</reference>
<evidence type="ECO:0000313" key="2">
    <source>
        <dbReference type="Proteomes" id="UP000824890"/>
    </source>
</evidence>
<accession>A0ABQ8EL50</accession>
<comment type="caution">
    <text evidence="1">The sequence shown here is derived from an EMBL/GenBank/DDBJ whole genome shotgun (WGS) entry which is preliminary data.</text>
</comment>
<dbReference type="EMBL" id="JAGKQM010000001">
    <property type="protein sequence ID" value="KAH0942406.1"/>
    <property type="molecule type" value="Genomic_DNA"/>
</dbReference>
<proteinExistence type="predicted"/>
<sequence length="61" mass="6890">MGTGDDRSRVASIFRVNRLNMQAAPTPPIAFKRPRRYSKAEPLMMESLGVRAPTKQPFTEL</sequence>
<keyword evidence="2" id="KW-1185">Reference proteome</keyword>
<name>A0ABQ8EL50_BRANA</name>
<gene>
    <name evidence="1" type="ORF">HID58_002043</name>
</gene>